<proteinExistence type="predicted"/>
<keyword evidence="4" id="KW-1185">Reference proteome</keyword>
<dbReference type="SUPFAM" id="SSF47413">
    <property type="entry name" value="lambda repressor-like DNA-binding domains"/>
    <property type="match status" value="1"/>
</dbReference>
<dbReference type="PROSITE" id="PS50943">
    <property type="entry name" value="HTH_CROC1"/>
    <property type="match status" value="1"/>
</dbReference>
<evidence type="ECO:0000256" key="1">
    <source>
        <dbReference type="SAM" id="MobiDB-lite"/>
    </source>
</evidence>
<accession>A0ABT1AHJ3</accession>
<dbReference type="RefSeq" id="WP_252678202.1">
    <property type="nucleotide sequence ID" value="NZ_JAMXHT010000002.1"/>
</dbReference>
<sequence>MEYSIKTVAQLRLFLRAFRKESGMTQASMASHLGVTQQTYAQLEANPASASFARLFRVLAVLNVELTLRRSNKAHVDKGRRNPLTAPNRMQLPTSATPKMASMRGVKPKSGVSGNAPDVTVAAERENW</sequence>
<evidence type="ECO:0000313" key="4">
    <source>
        <dbReference type="Proteomes" id="UP001162811"/>
    </source>
</evidence>
<organism evidence="3 4">
    <name type="scientific">Ralstonia soli</name>
    <dbReference type="NCBI Taxonomy" id="2953896"/>
    <lineage>
        <taxon>Bacteria</taxon>
        <taxon>Pseudomonadati</taxon>
        <taxon>Pseudomonadota</taxon>
        <taxon>Betaproteobacteria</taxon>
        <taxon>Burkholderiales</taxon>
        <taxon>Burkholderiaceae</taxon>
        <taxon>Ralstonia</taxon>
    </lineage>
</organism>
<dbReference type="CDD" id="cd00093">
    <property type="entry name" value="HTH_XRE"/>
    <property type="match status" value="1"/>
</dbReference>
<dbReference type="Proteomes" id="UP001162811">
    <property type="component" value="Unassembled WGS sequence"/>
</dbReference>
<dbReference type="InterPro" id="IPR001387">
    <property type="entry name" value="Cro/C1-type_HTH"/>
</dbReference>
<gene>
    <name evidence="3" type="ORF">NG900_06610</name>
</gene>
<reference evidence="3" key="2">
    <citation type="journal article" date="2023" name="Front. Microbiol.">
        <title>Ralstonia chuxiongensis sp. nov., Ralstonia mojiangensis sp. nov., and Ralstonia soli sp. nov., isolated from tobacco fields, are three novel species in the family Burkholderiaceae.</title>
        <authorList>
            <person name="Lu C.H."/>
            <person name="Zhang Y.Y."/>
            <person name="Jiang N."/>
            <person name="Chen W."/>
            <person name="Shao X."/>
            <person name="Zhao Z.M."/>
            <person name="Lu W.L."/>
            <person name="Hu X."/>
            <person name="Xi Y.X."/>
            <person name="Zou S.Y."/>
            <person name="Wei Q.J."/>
            <person name="Lin Z.L."/>
            <person name="Gong L."/>
            <person name="Gai X.T."/>
            <person name="Zhang L.Q."/>
            <person name="Li J.Y."/>
            <person name="Jin Y."/>
            <person name="Xia Z.Y."/>
        </authorList>
    </citation>
    <scope>NUCLEOTIDE SEQUENCE</scope>
    <source>
        <strain evidence="3">21MJYT02-11</strain>
    </source>
</reference>
<dbReference type="Gene3D" id="1.10.260.40">
    <property type="entry name" value="lambda repressor-like DNA-binding domains"/>
    <property type="match status" value="1"/>
</dbReference>
<feature type="domain" description="HTH cro/C1-type" evidence="2">
    <location>
        <begin position="15"/>
        <end position="69"/>
    </location>
</feature>
<dbReference type="InterPro" id="IPR010982">
    <property type="entry name" value="Lambda_DNA-bd_dom_sf"/>
</dbReference>
<evidence type="ECO:0000313" key="3">
    <source>
        <dbReference type="EMBL" id="MCO5397874.1"/>
    </source>
</evidence>
<protein>
    <submittedName>
        <fullName evidence="3">Helix-turn-helix domain-containing protein</fullName>
    </submittedName>
</protein>
<feature type="region of interest" description="Disordered" evidence="1">
    <location>
        <begin position="71"/>
        <end position="128"/>
    </location>
</feature>
<reference evidence="3" key="1">
    <citation type="submission" date="2022-06" db="EMBL/GenBank/DDBJ databases">
        <authorList>
            <person name="Lu C.-H."/>
        </authorList>
    </citation>
    <scope>NUCLEOTIDE SEQUENCE</scope>
    <source>
        <strain evidence="3">21MJYT02-11</strain>
    </source>
</reference>
<dbReference type="SMART" id="SM00530">
    <property type="entry name" value="HTH_XRE"/>
    <property type="match status" value="1"/>
</dbReference>
<evidence type="ECO:0000259" key="2">
    <source>
        <dbReference type="PROSITE" id="PS50943"/>
    </source>
</evidence>
<dbReference type="EMBL" id="JAMXHT010000002">
    <property type="protein sequence ID" value="MCO5397874.1"/>
    <property type="molecule type" value="Genomic_DNA"/>
</dbReference>
<name>A0ABT1AHJ3_9RALS</name>
<dbReference type="Pfam" id="PF01381">
    <property type="entry name" value="HTH_3"/>
    <property type="match status" value="1"/>
</dbReference>
<comment type="caution">
    <text evidence="3">The sequence shown here is derived from an EMBL/GenBank/DDBJ whole genome shotgun (WGS) entry which is preliminary data.</text>
</comment>